<comment type="similarity">
    <text evidence="1">Belongs to the Cyclase 1 superfamily.</text>
</comment>
<dbReference type="GO" id="GO:0004061">
    <property type="term" value="F:arylformamidase activity"/>
    <property type="evidence" value="ECO:0007669"/>
    <property type="project" value="InterPro"/>
</dbReference>
<dbReference type="Pfam" id="PF04199">
    <property type="entry name" value="Cyclase"/>
    <property type="match status" value="1"/>
</dbReference>
<dbReference type="InterPro" id="IPR037175">
    <property type="entry name" value="KFase_sf"/>
</dbReference>
<proteinExistence type="inferred from homology"/>
<sequence>MFRSVQLKRLEEIKMFGLNSDRFRFVTLLVALVAVLALTRTCAGARRQQCQCTDGRLVDSIDECLQTADDGNGETVQTSTTDTQDNGDSGTMTESETAADFWPSRWGADDQAGSSNWITAEKVLEAANLIETGDIYELGRQYRHGMPLFGTRTYSLTIPGAPTGGPFPGGLIYHDEFIVGELGQVGTQFDGLGHVGYIHNGVERFYNGLTEDEIMGGYGLQQLGVEQIKPIFARGILIDIAGYKGEMLDAGTVVTMEDVNGALEAQGMSEDDITDGDVVLFHYGWGDLWGVDDDRYNAGAPGIGLEVGKWLSGQNITLVGADTWPVEVVPGVDDADAFPVHKHLLAENGILIHENLDLGTLADDEVYEFAYIFVRVPFKGGTGSPGSPIAVK</sequence>
<name>A0AA35WL43_GEOBA</name>
<reference evidence="3" key="1">
    <citation type="submission" date="2023-03" db="EMBL/GenBank/DDBJ databases">
        <authorList>
            <person name="Steffen K."/>
            <person name="Cardenas P."/>
        </authorList>
    </citation>
    <scope>NUCLEOTIDE SEQUENCE</scope>
</reference>
<accession>A0AA35WL43</accession>
<dbReference type="InterPro" id="IPR007325">
    <property type="entry name" value="KFase/CYL"/>
</dbReference>
<comment type="caution">
    <text evidence="3">The sequence shown here is derived from an EMBL/GenBank/DDBJ whole genome shotgun (WGS) entry which is preliminary data.</text>
</comment>
<dbReference type="PANTHER" id="PTHR34861">
    <property type="match status" value="1"/>
</dbReference>
<dbReference type="Gene3D" id="3.50.30.50">
    <property type="entry name" value="Putative cyclase"/>
    <property type="match status" value="1"/>
</dbReference>
<dbReference type="SUPFAM" id="SSF102198">
    <property type="entry name" value="Putative cyclase"/>
    <property type="match status" value="1"/>
</dbReference>
<dbReference type="AlphaFoldDB" id="A0AA35WL43"/>
<dbReference type="Proteomes" id="UP001174909">
    <property type="component" value="Unassembled WGS sequence"/>
</dbReference>
<evidence type="ECO:0000313" key="4">
    <source>
        <dbReference type="Proteomes" id="UP001174909"/>
    </source>
</evidence>
<protein>
    <recommendedName>
        <fullName evidence="5">Cyclase family protein</fullName>
    </recommendedName>
</protein>
<feature type="compositionally biased region" description="Polar residues" evidence="2">
    <location>
        <begin position="74"/>
        <end position="96"/>
    </location>
</feature>
<dbReference type="PANTHER" id="PTHR34861:SF10">
    <property type="entry name" value="CYCLASE"/>
    <property type="match status" value="1"/>
</dbReference>
<organism evidence="3 4">
    <name type="scientific">Geodia barretti</name>
    <name type="common">Barrett's horny sponge</name>
    <dbReference type="NCBI Taxonomy" id="519541"/>
    <lineage>
        <taxon>Eukaryota</taxon>
        <taxon>Metazoa</taxon>
        <taxon>Porifera</taxon>
        <taxon>Demospongiae</taxon>
        <taxon>Heteroscleromorpha</taxon>
        <taxon>Tetractinellida</taxon>
        <taxon>Astrophorina</taxon>
        <taxon>Geodiidae</taxon>
        <taxon>Geodia</taxon>
    </lineage>
</organism>
<keyword evidence="4" id="KW-1185">Reference proteome</keyword>
<evidence type="ECO:0000313" key="3">
    <source>
        <dbReference type="EMBL" id="CAI8021071.1"/>
    </source>
</evidence>
<dbReference type="GO" id="GO:0019441">
    <property type="term" value="P:L-tryptophan catabolic process to kynurenine"/>
    <property type="evidence" value="ECO:0007669"/>
    <property type="project" value="InterPro"/>
</dbReference>
<evidence type="ECO:0008006" key="5">
    <source>
        <dbReference type="Google" id="ProtNLM"/>
    </source>
</evidence>
<dbReference type="EMBL" id="CASHTH010001863">
    <property type="protein sequence ID" value="CAI8021071.1"/>
    <property type="molecule type" value="Genomic_DNA"/>
</dbReference>
<gene>
    <name evidence="3" type="ORF">GBAR_LOCUS12540</name>
</gene>
<evidence type="ECO:0000256" key="2">
    <source>
        <dbReference type="SAM" id="MobiDB-lite"/>
    </source>
</evidence>
<feature type="region of interest" description="Disordered" evidence="2">
    <location>
        <begin position="68"/>
        <end position="105"/>
    </location>
</feature>
<evidence type="ECO:0000256" key="1">
    <source>
        <dbReference type="ARBA" id="ARBA00007865"/>
    </source>
</evidence>